<dbReference type="Pfam" id="PF10677">
    <property type="entry name" value="DUF2490"/>
    <property type="match status" value="1"/>
</dbReference>
<comment type="caution">
    <text evidence="1">The sequence shown here is derived from an EMBL/GenBank/DDBJ whole genome shotgun (WGS) entry which is preliminary data.</text>
</comment>
<proteinExistence type="predicted"/>
<keyword evidence="2" id="KW-1185">Reference proteome</keyword>
<accession>A0ABS1C1V8</accession>
<name>A0ABS1C1V8_9BACT</name>
<dbReference type="InterPro" id="IPR019619">
    <property type="entry name" value="DUF2490"/>
</dbReference>
<dbReference type="RefSeq" id="WP_200506109.1">
    <property type="nucleotide sequence ID" value="NZ_JAEHFX010000004.1"/>
</dbReference>
<dbReference type="Proteomes" id="UP000644147">
    <property type="component" value="Unassembled WGS sequence"/>
</dbReference>
<evidence type="ECO:0000313" key="2">
    <source>
        <dbReference type="Proteomes" id="UP000644147"/>
    </source>
</evidence>
<sequence>MLLSQKSQAQGIPPRVQDHNINGWLSYSGDHNLSEKWGVHTEFVLRRYQLYKHPMQFMPRFGVNYNISKNIMLTLGYAYVHTYPYGEFPASEQFPEHRSYQQFFFKGNVSSVSFQHRYRLEQRFIRLAGTEAFIYTNRFRYHVRAAHPFKGKTIDDGEFYVAAANEFFINFGKKVGNNIFDQNRASAVLGYRYSKALAFELGYLNQIVAQRNGFRFEYNHTLLASISFNFDFPEEKKVEHSTPPPAGEQ</sequence>
<gene>
    <name evidence="1" type="ORF">I5M27_10215</name>
</gene>
<reference evidence="1 2" key="1">
    <citation type="submission" date="2020-12" db="EMBL/GenBank/DDBJ databases">
        <title>Bacterial novel species Adhaeribacter sp. BT258 isolated from soil.</title>
        <authorList>
            <person name="Jung H.-Y."/>
        </authorList>
    </citation>
    <scope>NUCLEOTIDE SEQUENCE [LARGE SCALE GENOMIC DNA]</scope>
    <source>
        <strain evidence="1 2">BT258</strain>
    </source>
</reference>
<protein>
    <submittedName>
        <fullName evidence="1">DUF2490 domain-containing protein</fullName>
    </submittedName>
</protein>
<evidence type="ECO:0000313" key="1">
    <source>
        <dbReference type="EMBL" id="MBK0403361.1"/>
    </source>
</evidence>
<organism evidence="1 2">
    <name type="scientific">Adhaeribacter terrigena</name>
    <dbReference type="NCBI Taxonomy" id="2793070"/>
    <lineage>
        <taxon>Bacteria</taxon>
        <taxon>Pseudomonadati</taxon>
        <taxon>Bacteroidota</taxon>
        <taxon>Cytophagia</taxon>
        <taxon>Cytophagales</taxon>
        <taxon>Hymenobacteraceae</taxon>
        <taxon>Adhaeribacter</taxon>
    </lineage>
</organism>
<dbReference type="EMBL" id="JAEHFX010000004">
    <property type="protein sequence ID" value="MBK0403361.1"/>
    <property type="molecule type" value="Genomic_DNA"/>
</dbReference>